<dbReference type="EMBL" id="BKZW01000001">
    <property type="protein sequence ID" value="GER89224.1"/>
    <property type="molecule type" value="Genomic_DNA"/>
</dbReference>
<comment type="cofactor">
    <cofactor evidence="1 4">
        <name>pyridoxal 5'-phosphate</name>
        <dbReference type="ChEBI" id="CHEBI:597326"/>
    </cofactor>
</comment>
<dbReference type="InterPro" id="IPR000192">
    <property type="entry name" value="Aminotrans_V_dom"/>
</dbReference>
<evidence type="ECO:0000256" key="4">
    <source>
        <dbReference type="RuleBase" id="RU004504"/>
    </source>
</evidence>
<keyword evidence="6" id="KW-0808">Transferase</keyword>
<evidence type="ECO:0000313" key="6">
    <source>
        <dbReference type="EMBL" id="GER89224.1"/>
    </source>
</evidence>
<keyword evidence="6" id="KW-0032">Aminotransferase</keyword>
<evidence type="ECO:0000313" key="7">
    <source>
        <dbReference type="Proteomes" id="UP000326912"/>
    </source>
</evidence>
<name>A0A5J4KI97_9CHLR</name>
<dbReference type="InterPro" id="IPR015421">
    <property type="entry name" value="PyrdxlP-dep_Trfase_major"/>
</dbReference>
<keyword evidence="2" id="KW-0663">Pyridoxal phosphate</keyword>
<dbReference type="RefSeq" id="WP_151757012.1">
    <property type="nucleotide sequence ID" value="NZ_BKZW01000001.1"/>
</dbReference>
<proteinExistence type="inferred from homology"/>
<keyword evidence="7" id="KW-1185">Reference proteome</keyword>
<feature type="domain" description="Aminotransferase class V" evidence="5">
    <location>
        <begin position="22"/>
        <end position="384"/>
    </location>
</feature>
<dbReference type="PANTHER" id="PTHR43586">
    <property type="entry name" value="CYSTEINE DESULFURASE"/>
    <property type="match status" value="1"/>
</dbReference>
<dbReference type="Gene3D" id="3.90.1150.10">
    <property type="entry name" value="Aspartate Aminotransferase, domain 1"/>
    <property type="match status" value="1"/>
</dbReference>
<dbReference type="AlphaFoldDB" id="A0A5J4KI97"/>
<dbReference type="Proteomes" id="UP000326912">
    <property type="component" value="Unassembled WGS sequence"/>
</dbReference>
<comment type="similarity">
    <text evidence="3">Belongs to the class-V pyridoxal-phosphate-dependent aminotransferase family.</text>
</comment>
<reference evidence="6 7" key="1">
    <citation type="submission" date="2019-10" db="EMBL/GenBank/DDBJ databases">
        <title>Dictyobacter vulcani sp. nov., within the class Ktedonobacteria, isolated from soil of volcanic Mt. Zao.</title>
        <authorList>
            <person name="Zheng Y."/>
            <person name="Wang C.M."/>
            <person name="Sakai Y."/>
            <person name="Abe K."/>
            <person name="Yokota A."/>
            <person name="Yabe S."/>
        </authorList>
    </citation>
    <scope>NUCLEOTIDE SEQUENCE [LARGE SCALE GENOMIC DNA]</scope>
    <source>
        <strain evidence="6 7">W12</strain>
    </source>
</reference>
<dbReference type="InterPro" id="IPR020578">
    <property type="entry name" value="Aminotrans_V_PyrdxlP_BS"/>
</dbReference>
<evidence type="ECO:0000256" key="2">
    <source>
        <dbReference type="ARBA" id="ARBA00022898"/>
    </source>
</evidence>
<comment type="caution">
    <text evidence="6">The sequence shown here is derived from an EMBL/GenBank/DDBJ whole genome shotgun (WGS) entry which is preliminary data.</text>
</comment>
<dbReference type="InterPro" id="IPR015424">
    <property type="entry name" value="PyrdxlP-dep_Trfase"/>
</dbReference>
<dbReference type="PANTHER" id="PTHR43586:SF24">
    <property type="entry name" value="BLR4730 PROTEIN"/>
    <property type="match status" value="1"/>
</dbReference>
<protein>
    <submittedName>
        <fullName evidence="6">Aminotransferase class V</fullName>
    </submittedName>
</protein>
<dbReference type="Pfam" id="PF00266">
    <property type="entry name" value="Aminotran_5"/>
    <property type="match status" value="1"/>
</dbReference>
<dbReference type="PROSITE" id="PS00595">
    <property type="entry name" value="AA_TRANSFER_CLASS_5"/>
    <property type="match status" value="1"/>
</dbReference>
<evidence type="ECO:0000259" key="5">
    <source>
        <dbReference type="Pfam" id="PF00266"/>
    </source>
</evidence>
<dbReference type="SUPFAM" id="SSF53383">
    <property type="entry name" value="PLP-dependent transferases"/>
    <property type="match status" value="1"/>
</dbReference>
<dbReference type="InterPro" id="IPR015422">
    <property type="entry name" value="PyrdxlP-dep_Trfase_small"/>
</dbReference>
<organism evidence="6 7">
    <name type="scientific">Dictyobacter vulcani</name>
    <dbReference type="NCBI Taxonomy" id="2607529"/>
    <lineage>
        <taxon>Bacteria</taxon>
        <taxon>Bacillati</taxon>
        <taxon>Chloroflexota</taxon>
        <taxon>Ktedonobacteria</taxon>
        <taxon>Ktedonobacterales</taxon>
        <taxon>Dictyobacteraceae</taxon>
        <taxon>Dictyobacter</taxon>
    </lineage>
</organism>
<evidence type="ECO:0000256" key="3">
    <source>
        <dbReference type="RuleBase" id="RU004075"/>
    </source>
</evidence>
<gene>
    <name evidence="6" type="ORF">KDW_33860</name>
</gene>
<dbReference type="Gene3D" id="3.40.640.10">
    <property type="entry name" value="Type I PLP-dependent aspartate aminotransferase-like (Major domain)"/>
    <property type="match status" value="1"/>
</dbReference>
<accession>A0A5J4KI97</accession>
<evidence type="ECO:0000256" key="1">
    <source>
        <dbReference type="ARBA" id="ARBA00001933"/>
    </source>
</evidence>
<dbReference type="GO" id="GO:0008483">
    <property type="term" value="F:transaminase activity"/>
    <property type="evidence" value="ECO:0007669"/>
    <property type="project" value="UniProtKB-KW"/>
</dbReference>
<sequence>MALFDIERARQETPGSQHILHLNNAGSSLMPQPVLEATVAHLQLEAQIGGYEAVERQQAVLEHAYDAAAALINCSRDEIAFMENATRAWDMAFYALPFKAGDRILTSMSEYASNYIAYLQVTQKTGAVVEAIPDDAYGQVSVEALRNMLDERVRLISITHVPTSGGLVNPIAEIGKVAREAGILYLVDACQSVGQMPIDVQKIGCDILSTTGRKYLRGPRGTGFLYIRRERIEQMEPVFLDLHSANWTSPESYEIRKDARRFETWETNYAGKIGLATAIDYAMDWGIDAIWRRIKDLSYNLRTQLSPIPGVIVRDRGVTQCGIVTFTVEGIEPEEIKQQLAKQQINVSVAVRNSTLLDMDARGLTTMVRASLHYYNTPEELTRFSSAIAQLADF</sequence>